<proteinExistence type="predicted"/>
<reference evidence="1 2" key="1">
    <citation type="submission" date="2013-01" db="EMBL/GenBank/DDBJ databases">
        <authorList>
            <person name="Harkins D.M."/>
            <person name="Durkin A.S."/>
            <person name="Brinkac L.M."/>
            <person name="Haft D.H."/>
            <person name="Selengut J.D."/>
            <person name="Sanka R."/>
            <person name="DePew J."/>
            <person name="Purushe J."/>
            <person name="Hospenthal D.R."/>
            <person name="Murray C.K."/>
            <person name="Pimentel G."/>
            <person name="Wasfy M."/>
            <person name="Parker T."/>
            <person name="Miller R.S."/>
            <person name="Vinetz J.M."/>
            <person name="Sutton G.G."/>
            <person name="Nierman W.C."/>
            <person name="Fouts D.E."/>
        </authorList>
    </citation>
    <scope>NUCLEOTIDE SEQUENCE [LARGE SCALE GENOMIC DNA]</scope>
    <source>
        <strain evidence="1 2">2006001854</strain>
    </source>
</reference>
<dbReference type="EMBL" id="AFLW02000008">
    <property type="protein sequence ID" value="EMM84604.1"/>
    <property type="molecule type" value="Genomic_DNA"/>
</dbReference>
<organism evidence="1 2">
    <name type="scientific">Leptospira interrogans str. 2006001854</name>
    <dbReference type="NCBI Taxonomy" id="1001590"/>
    <lineage>
        <taxon>Bacteria</taxon>
        <taxon>Pseudomonadati</taxon>
        <taxon>Spirochaetota</taxon>
        <taxon>Spirochaetia</taxon>
        <taxon>Leptospirales</taxon>
        <taxon>Leptospiraceae</taxon>
        <taxon>Leptospira</taxon>
    </lineage>
</organism>
<comment type="caution">
    <text evidence="1">The sequence shown here is derived from an EMBL/GenBank/DDBJ whole genome shotgun (WGS) entry which is preliminary data.</text>
</comment>
<dbReference type="AntiFam" id="ANF00051">
    <property type="entry name" value="Translation of DNA tandem repeat"/>
</dbReference>
<accession>M6GPZ9</accession>
<dbReference type="Proteomes" id="UP000012128">
    <property type="component" value="Unassembled WGS sequence"/>
</dbReference>
<sequence>MTKSVGTTTNQVLQLDFENVGIITNSNYKKERLKIYNVTKSVRTTTNQVLRLDFENVGTITNSNYKKERLKNL</sequence>
<dbReference type="AlphaFoldDB" id="M6GPZ9"/>
<evidence type="ECO:0000313" key="1">
    <source>
        <dbReference type="EMBL" id="EMM84604.1"/>
    </source>
</evidence>
<name>M6GPZ9_LEPIR</name>
<protein>
    <submittedName>
        <fullName evidence="1">Uncharacterized protein</fullName>
    </submittedName>
</protein>
<evidence type="ECO:0000313" key="2">
    <source>
        <dbReference type="Proteomes" id="UP000012128"/>
    </source>
</evidence>
<gene>
    <name evidence="1" type="ORF">LEP1GSC037_4296</name>
</gene>